<dbReference type="Gene3D" id="3.40.630.10">
    <property type="entry name" value="Zn peptidases"/>
    <property type="match status" value="1"/>
</dbReference>
<feature type="domain" description="Succinylglutamate desuccinylase/Aspartoacylase catalytic" evidence="19">
    <location>
        <begin position="215"/>
        <end position="409"/>
    </location>
</feature>
<dbReference type="InterPro" id="IPR016708">
    <property type="entry name" value="Aspartoacylase"/>
</dbReference>
<evidence type="ECO:0000256" key="13">
    <source>
        <dbReference type="ARBA" id="ARBA00023242"/>
    </source>
</evidence>
<dbReference type="FunFam" id="2.20.25.160:FF:000001">
    <property type="entry name" value="Aspartoacylase"/>
    <property type="match status" value="1"/>
</dbReference>
<dbReference type="CDD" id="cd06909">
    <property type="entry name" value="M14_ASPA"/>
    <property type="match status" value="1"/>
</dbReference>
<keyword evidence="6" id="KW-0963">Cytoplasm</keyword>
<evidence type="ECO:0000256" key="4">
    <source>
        <dbReference type="ARBA" id="ARBA00004496"/>
    </source>
</evidence>
<dbReference type="HAMAP" id="MF_00704">
    <property type="entry name" value="Aspartoacylase"/>
    <property type="match status" value="1"/>
</dbReference>
<evidence type="ECO:0000256" key="17">
    <source>
        <dbReference type="SAM" id="Phobius"/>
    </source>
</evidence>
<evidence type="ECO:0000256" key="5">
    <source>
        <dbReference type="ARBA" id="ARBA00006173"/>
    </source>
</evidence>
<keyword evidence="10" id="KW-0862">Zinc</keyword>
<comment type="similarity">
    <text evidence="5">Belongs to the AspA/AstE family. Aspartoacylase subfamily.</text>
</comment>
<evidence type="ECO:0000256" key="15">
    <source>
        <dbReference type="ARBA" id="ARBA00040105"/>
    </source>
</evidence>
<dbReference type="GO" id="GO:0046872">
    <property type="term" value="F:metal ion binding"/>
    <property type="evidence" value="ECO:0007669"/>
    <property type="project" value="UniProtKB-KW"/>
</dbReference>
<feature type="transmembrane region" description="Helical" evidence="17">
    <location>
        <begin position="98"/>
        <end position="122"/>
    </location>
</feature>
<feature type="transmembrane region" description="Helical" evidence="17">
    <location>
        <begin position="134"/>
        <end position="156"/>
    </location>
</feature>
<comment type="cofactor">
    <cofactor evidence="1">
        <name>Zn(2+)</name>
        <dbReference type="ChEBI" id="CHEBI:29105"/>
    </cofactor>
</comment>
<evidence type="ECO:0000256" key="8">
    <source>
        <dbReference type="ARBA" id="ARBA00022723"/>
    </source>
</evidence>
<dbReference type="GO" id="GO:0019807">
    <property type="term" value="F:aspartoacylase activity"/>
    <property type="evidence" value="ECO:0007669"/>
    <property type="project" value="UniProtKB-EC"/>
</dbReference>
<dbReference type="EC" id="3.5.1.15" evidence="14"/>
<keyword evidence="21" id="KW-1185">Reference proteome</keyword>
<dbReference type="GO" id="GO:0005737">
    <property type="term" value="C:cytoplasm"/>
    <property type="evidence" value="ECO:0007669"/>
    <property type="project" value="UniProtKB-SubCell"/>
</dbReference>
<evidence type="ECO:0000256" key="9">
    <source>
        <dbReference type="ARBA" id="ARBA00022801"/>
    </source>
</evidence>
<evidence type="ECO:0000256" key="16">
    <source>
        <dbReference type="ARBA" id="ARBA00042829"/>
    </source>
</evidence>
<accession>A0ABC9XKF4</accession>
<evidence type="ECO:0000259" key="19">
    <source>
        <dbReference type="Pfam" id="PF24827"/>
    </source>
</evidence>
<feature type="transmembrane region" description="Helical" evidence="17">
    <location>
        <begin position="32"/>
        <end position="55"/>
    </location>
</feature>
<dbReference type="InterPro" id="IPR050178">
    <property type="entry name" value="AspA/AstE_fam"/>
</dbReference>
<dbReference type="AlphaFoldDB" id="A0ABC9XKF4"/>
<dbReference type="GO" id="GO:0005634">
    <property type="term" value="C:nucleus"/>
    <property type="evidence" value="ECO:0007669"/>
    <property type="project" value="UniProtKB-SubCell"/>
</dbReference>
<comment type="caution">
    <text evidence="20">The sequence shown here is derived from an EMBL/GenBank/DDBJ whole genome shotgun (WGS) entry which is preliminary data.</text>
</comment>
<dbReference type="NCBIfam" id="NF002601">
    <property type="entry name" value="PRK02259.1"/>
    <property type="match status" value="1"/>
</dbReference>
<keyword evidence="11 17" id="KW-1133">Transmembrane helix</keyword>
<dbReference type="PANTHER" id="PTHR15162:SF9">
    <property type="entry name" value="ASPARTOACYLASE"/>
    <property type="match status" value="1"/>
</dbReference>
<keyword evidence="13" id="KW-0539">Nucleus</keyword>
<dbReference type="Proteomes" id="UP001623348">
    <property type="component" value="Unassembled WGS sequence"/>
</dbReference>
<evidence type="ECO:0000256" key="12">
    <source>
        <dbReference type="ARBA" id="ARBA00023136"/>
    </source>
</evidence>
<evidence type="ECO:0000256" key="6">
    <source>
        <dbReference type="ARBA" id="ARBA00022490"/>
    </source>
</evidence>
<comment type="subcellular location">
    <subcellularLocation>
        <location evidence="4">Cytoplasm</location>
    </subcellularLocation>
    <subcellularLocation>
        <location evidence="3">Membrane</location>
        <topology evidence="3">Multi-pass membrane protein</topology>
    </subcellularLocation>
    <subcellularLocation>
        <location evidence="2">Nucleus</location>
    </subcellularLocation>
</comment>
<evidence type="ECO:0000256" key="3">
    <source>
        <dbReference type="ARBA" id="ARBA00004141"/>
    </source>
</evidence>
<protein>
    <recommendedName>
        <fullName evidence="15">Aspartoacylase</fullName>
        <ecNumber evidence="14">3.5.1.15</ecNumber>
    </recommendedName>
    <alternativeName>
        <fullName evidence="16">Aminoacylase-2</fullName>
    </alternativeName>
</protein>
<dbReference type="PANTHER" id="PTHR15162">
    <property type="entry name" value="ASPARTOACYLASE"/>
    <property type="match status" value="1"/>
</dbReference>
<evidence type="ECO:0000256" key="2">
    <source>
        <dbReference type="ARBA" id="ARBA00004123"/>
    </source>
</evidence>
<dbReference type="Pfam" id="PF04952">
    <property type="entry name" value="AstE_AspA_hybrid"/>
    <property type="match status" value="1"/>
</dbReference>
<dbReference type="InterPro" id="IPR055438">
    <property type="entry name" value="AstE_AspA_cat"/>
</dbReference>
<proteinExistence type="inferred from homology"/>
<keyword evidence="8" id="KW-0479">Metal-binding</keyword>
<name>A0ABC9XKF4_GRUJA</name>
<evidence type="ECO:0000256" key="10">
    <source>
        <dbReference type="ARBA" id="ARBA00022833"/>
    </source>
</evidence>
<evidence type="ECO:0000256" key="7">
    <source>
        <dbReference type="ARBA" id="ARBA00022692"/>
    </source>
</evidence>
<evidence type="ECO:0000313" key="21">
    <source>
        <dbReference type="Proteomes" id="UP001623348"/>
    </source>
</evidence>
<dbReference type="FunFam" id="3.40.630.10:FF:000025">
    <property type="entry name" value="aspartoacylase"/>
    <property type="match status" value="1"/>
</dbReference>
<evidence type="ECO:0000256" key="1">
    <source>
        <dbReference type="ARBA" id="ARBA00001947"/>
    </source>
</evidence>
<organism evidence="20 21">
    <name type="scientific">Grus japonensis</name>
    <name type="common">Japanese crane</name>
    <name type="synonym">Red-crowned crane</name>
    <dbReference type="NCBI Taxonomy" id="30415"/>
    <lineage>
        <taxon>Eukaryota</taxon>
        <taxon>Metazoa</taxon>
        <taxon>Chordata</taxon>
        <taxon>Craniata</taxon>
        <taxon>Vertebrata</taxon>
        <taxon>Euteleostomi</taxon>
        <taxon>Archelosauria</taxon>
        <taxon>Archosauria</taxon>
        <taxon>Dinosauria</taxon>
        <taxon>Saurischia</taxon>
        <taxon>Theropoda</taxon>
        <taxon>Coelurosauria</taxon>
        <taxon>Aves</taxon>
        <taxon>Neognathae</taxon>
        <taxon>Neoaves</taxon>
        <taxon>Gruiformes</taxon>
        <taxon>Gruidae</taxon>
        <taxon>Grus</taxon>
    </lineage>
</organism>
<feature type="domain" description="AstE/AspA barrel-sandwich hybrid" evidence="18">
    <location>
        <begin position="423"/>
        <end position="502"/>
    </location>
</feature>
<evidence type="ECO:0000256" key="11">
    <source>
        <dbReference type="ARBA" id="ARBA00022989"/>
    </source>
</evidence>
<keyword evidence="12 17" id="KW-0472">Membrane</keyword>
<sequence length="522" mass="56877">MLSVPVPVAGAGAARGAGSLPRRRTMCSGVGCFWALLSAGLLAACAAAFLSPAWLLPPGRAAAGFGLLWRCAGPPRGCHGSAGPGGFGDIPSGSWQTSAVLCAGGCALLALSSLLAIVAVLLPGGACERRVCTLAGYMQTAAVFIMASGLLVYPFGFNSATVKRFCENSDIYYAGDCQIGWGKALLRRPTCMLNEQFLELLKSMTSSSVVDKPPVRRVAIFGGTHGNELSGVFLVKHWQENGSEIQRTGMEVKPFLTNPRAVKKCTRYIDCDLNRVFDPDNLGRTVVEDIPYEVRRAQEINHIFGPKGSDDAYDLIFDLHNTTSNMGGTLILENSRDDFTIQMFHYIKNALAPECCPVLLIEHPSLKYATTRSVAKHPVGVEVGPQPQGIVRADTVDKMRKIVKHGLDFVQLFNEGKEFPPCTIEVFKIMEKVDYPRNKNDEVIAIIHPKLQDQDWQPLNNGDPLFLTLDGEVIAYKGDCTVYPTFINEAAYYEKKQAFVKTVKVKLTAKHIRSSVLDQNTS</sequence>
<dbReference type="InterPro" id="IPR007036">
    <property type="entry name" value="Aste_AspA_hybrid_dom"/>
</dbReference>
<dbReference type="Pfam" id="PF10242">
    <property type="entry name" value="L_HMGIC_fpl"/>
    <property type="match status" value="1"/>
</dbReference>
<reference evidence="20 21" key="1">
    <citation type="submission" date="2024-06" db="EMBL/GenBank/DDBJ databases">
        <title>The draft genome of Grus japonensis, version 3.</title>
        <authorList>
            <person name="Nabeshima K."/>
            <person name="Suzuki S."/>
            <person name="Onuma M."/>
        </authorList>
    </citation>
    <scope>NUCLEOTIDE SEQUENCE [LARGE SCALE GENOMIC DNA]</scope>
    <source>
        <strain evidence="20 21">451A</strain>
    </source>
</reference>
<dbReference type="Gene3D" id="2.20.25.160">
    <property type="match status" value="1"/>
</dbReference>
<dbReference type="EMBL" id="BAAFJT010000019">
    <property type="protein sequence ID" value="GAB0198178.1"/>
    <property type="molecule type" value="Genomic_DNA"/>
</dbReference>
<evidence type="ECO:0000313" key="20">
    <source>
        <dbReference type="EMBL" id="GAB0198178.1"/>
    </source>
</evidence>
<evidence type="ECO:0000259" key="18">
    <source>
        <dbReference type="Pfam" id="PF04952"/>
    </source>
</evidence>
<keyword evidence="7 17" id="KW-0812">Transmembrane</keyword>
<evidence type="ECO:0000256" key="14">
    <source>
        <dbReference type="ARBA" id="ARBA00039016"/>
    </source>
</evidence>
<dbReference type="InterPro" id="IPR019372">
    <property type="entry name" value="LHFPL"/>
</dbReference>
<keyword evidence="9" id="KW-0378">Hydrolase</keyword>
<dbReference type="Pfam" id="PF24827">
    <property type="entry name" value="AstE_AspA_cat"/>
    <property type="match status" value="1"/>
</dbReference>
<gene>
    <name evidence="20" type="ORF">GRJ2_002283200</name>
</gene>
<dbReference type="SUPFAM" id="SSF53187">
    <property type="entry name" value="Zn-dependent exopeptidases"/>
    <property type="match status" value="1"/>
</dbReference>
<dbReference type="GO" id="GO:0016020">
    <property type="term" value="C:membrane"/>
    <property type="evidence" value="ECO:0007669"/>
    <property type="project" value="UniProtKB-SubCell"/>
</dbReference>